<dbReference type="SUPFAM" id="SSF53335">
    <property type="entry name" value="S-adenosyl-L-methionine-dependent methyltransferases"/>
    <property type="match status" value="1"/>
</dbReference>
<dbReference type="InterPro" id="IPR013217">
    <property type="entry name" value="Methyltransf_12"/>
</dbReference>
<dbReference type="EMBL" id="QLIX01000001">
    <property type="protein sequence ID" value="RAI60603.1"/>
    <property type="molecule type" value="Genomic_DNA"/>
</dbReference>
<dbReference type="OrthoDB" id="649979at2"/>
<dbReference type="Gene3D" id="3.40.50.150">
    <property type="entry name" value="Vaccinia Virus protein VP39"/>
    <property type="match status" value="1"/>
</dbReference>
<keyword evidence="3" id="KW-1185">Reference proteome</keyword>
<evidence type="ECO:0000259" key="1">
    <source>
        <dbReference type="Pfam" id="PF08242"/>
    </source>
</evidence>
<dbReference type="Proteomes" id="UP000249065">
    <property type="component" value="Unassembled WGS sequence"/>
</dbReference>
<gene>
    <name evidence="2" type="ORF">DOO78_00235</name>
</gene>
<accession>A0A327MEW7</accession>
<sequence>MTDATDHQLAAQYEAYPYPARDPREEAKRLIVGSPSHLREIDHWIFGSRRPASEPLRALFAGGGSGDGTLMLAQQMAWAGRPGSVTWLDRSAAARRVAEARAAARGLDTIRFEAGSLLDLPGSGLGPFDYIDCCGVLHHLPDPLEGLRALVSVLAPGGGIGLMVYAPHGRTGVYMLQEALRLLAPPEEPPAARLDAARRLWRQVPETAWLRRNPWLTDHLSGGDAGLYDLLLNPRDVAFTVPALDALVRAAGLEIACWVEPVRYDPDAYLPDPKLRARTAGLDPVRRAALAEAITGNMGIHIVYCRRAGAPAPTPPWEDPAAVPVLREMDGPTLAKGLPKDGTLPVTFDGLRVNLPLPRLAPAILQRVDGRTSLGAIADALAANGVSREQFWRELPALRQAMESMNRLLLAAPQAPPGA</sequence>
<dbReference type="AlphaFoldDB" id="A0A327MEW7"/>
<feature type="domain" description="Methyltransferase type 12" evidence="1">
    <location>
        <begin position="61"/>
        <end position="159"/>
    </location>
</feature>
<comment type="caution">
    <text evidence="2">The sequence shown here is derived from an EMBL/GenBank/DDBJ whole genome shotgun (WGS) entry which is preliminary data.</text>
</comment>
<dbReference type="GO" id="GO:0032259">
    <property type="term" value="P:methylation"/>
    <property type="evidence" value="ECO:0007669"/>
    <property type="project" value="UniProtKB-KW"/>
</dbReference>
<proteinExistence type="predicted"/>
<keyword evidence="2" id="KW-0808">Transferase</keyword>
<name>A0A327MEW7_9PROT</name>
<organism evidence="2 3">
    <name type="scientific">Roseicella frigidaeris</name>
    <dbReference type="NCBI Taxonomy" id="2230885"/>
    <lineage>
        <taxon>Bacteria</taxon>
        <taxon>Pseudomonadati</taxon>
        <taxon>Pseudomonadota</taxon>
        <taxon>Alphaproteobacteria</taxon>
        <taxon>Acetobacterales</taxon>
        <taxon>Roseomonadaceae</taxon>
        <taxon>Roseicella</taxon>
    </lineage>
</organism>
<dbReference type="Pfam" id="PF08242">
    <property type="entry name" value="Methyltransf_12"/>
    <property type="match status" value="1"/>
</dbReference>
<dbReference type="GO" id="GO:0008168">
    <property type="term" value="F:methyltransferase activity"/>
    <property type="evidence" value="ECO:0007669"/>
    <property type="project" value="UniProtKB-KW"/>
</dbReference>
<dbReference type="InterPro" id="IPR029063">
    <property type="entry name" value="SAM-dependent_MTases_sf"/>
</dbReference>
<keyword evidence="2" id="KW-0489">Methyltransferase</keyword>
<dbReference type="CDD" id="cd02440">
    <property type="entry name" value="AdoMet_MTases"/>
    <property type="match status" value="1"/>
</dbReference>
<reference evidence="3" key="1">
    <citation type="submission" date="2018-06" db="EMBL/GenBank/DDBJ databases">
        <authorList>
            <person name="Khan S.A."/>
        </authorList>
    </citation>
    <scope>NUCLEOTIDE SEQUENCE [LARGE SCALE GENOMIC DNA]</scope>
    <source>
        <strain evidence="3">DB-1506</strain>
    </source>
</reference>
<dbReference type="RefSeq" id="WP_111467736.1">
    <property type="nucleotide sequence ID" value="NZ_QLIX01000001.1"/>
</dbReference>
<evidence type="ECO:0000313" key="2">
    <source>
        <dbReference type="EMBL" id="RAI60603.1"/>
    </source>
</evidence>
<protein>
    <submittedName>
        <fullName evidence="2">Methyltransferase</fullName>
    </submittedName>
</protein>
<evidence type="ECO:0000313" key="3">
    <source>
        <dbReference type="Proteomes" id="UP000249065"/>
    </source>
</evidence>